<name>A0ABD2XR32_9HYME</name>
<gene>
    <name evidence="2" type="ORF">TKK_000255</name>
</gene>
<dbReference type="AlphaFoldDB" id="A0ABD2XR32"/>
<accession>A0ABD2XR32</accession>
<evidence type="ECO:0000313" key="2">
    <source>
        <dbReference type="EMBL" id="KAL3407570.1"/>
    </source>
</evidence>
<evidence type="ECO:0000313" key="3">
    <source>
        <dbReference type="Proteomes" id="UP001627154"/>
    </source>
</evidence>
<evidence type="ECO:0000256" key="1">
    <source>
        <dbReference type="SAM" id="MobiDB-lite"/>
    </source>
</evidence>
<proteinExistence type="predicted"/>
<feature type="compositionally biased region" description="Polar residues" evidence="1">
    <location>
        <begin position="28"/>
        <end position="37"/>
    </location>
</feature>
<sequence length="172" mass="19799">MHQWEKGTVRYNPDSNEVVTLEDDFYSSNRRGSIQKQESLEESVQMDTPPRSPVEMPMSDEISEIKSSKTVMNKCSDMTPKQKWHIAFSKIVMQLNVSSFIYSIIFLKFNESAYLHKKTQIKKNLSMQSIRQISGKTLVTMQQACPKGTCAVITNSCPWSRVWFNLSATLFQ</sequence>
<feature type="region of interest" description="Disordered" evidence="1">
    <location>
        <begin position="28"/>
        <end position="57"/>
    </location>
</feature>
<dbReference type="EMBL" id="JBJJXI010000003">
    <property type="protein sequence ID" value="KAL3407570.1"/>
    <property type="molecule type" value="Genomic_DNA"/>
</dbReference>
<organism evidence="2 3">
    <name type="scientific">Trichogramma kaykai</name>
    <dbReference type="NCBI Taxonomy" id="54128"/>
    <lineage>
        <taxon>Eukaryota</taxon>
        <taxon>Metazoa</taxon>
        <taxon>Ecdysozoa</taxon>
        <taxon>Arthropoda</taxon>
        <taxon>Hexapoda</taxon>
        <taxon>Insecta</taxon>
        <taxon>Pterygota</taxon>
        <taxon>Neoptera</taxon>
        <taxon>Endopterygota</taxon>
        <taxon>Hymenoptera</taxon>
        <taxon>Apocrita</taxon>
        <taxon>Proctotrupomorpha</taxon>
        <taxon>Chalcidoidea</taxon>
        <taxon>Trichogrammatidae</taxon>
        <taxon>Trichogramma</taxon>
    </lineage>
</organism>
<comment type="caution">
    <text evidence="2">The sequence shown here is derived from an EMBL/GenBank/DDBJ whole genome shotgun (WGS) entry which is preliminary data.</text>
</comment>
<dbReference type="Proteomes" id="UP001627154">
    <property type="component" value="Unassembled WGS sequence"/>
</dbReference>
<reference evidence="2 3" key="1">
    <citation type="journal article" date="2024" name="bioRxiv">
        <title>A reference genome for Trichogramma kaykai: A tiny desert-dwelling parasitoid wasp with competing sex-ratio distorters.</title>
        <authorList>
            <person name="Culotta J."/>
            <person name="Lindsey A.R."/>
        </authorList>
    </citation>
    <scope>NUCLEOTIDE SEQUENCE [LARGE SCALE GENOMIC DNA]</scope>
    <source>
        <strain evidence="2 3">KSX58</strain>
    </source>
</reference>
<protein>
    <submittedName>
        <fullName evidence="2">Uncharacterized protein</fullName>
    </submittedName>
</protein>
<keyword evidence="3" id="KW-1185">Reference proteome</keyword>